<evidence type="ECO:0000256" key="5">
    <source>
        <dbReference type="RuleBase" id="RU364048"/>
    </source>
</evidence>
<comment type="cofactor">
    <cofactor evidence="5">
        <name>Fe(2+)</name>
        <dbReference type="ChEBI" id="CHEBI:29033"/>
    </cofactor>
    <text evidence="5">Binds 1 Fe(2+) ion per subunit.</text>
</comment>
<sequence length="477" mass="53156">MAREGAEDRFQPVLEERTVTDLEVTGTIPAHLDGRYARIGPNRRDAGDHLFLGDGMAHGVRLRDGRAEWYRNRWIRTGPLARALGERPRPGRRFAGMDYAVNTNVIQHGGRTLALVEAGTRPYELTPELETVGVCDFDGTLPGGYTAHPHRDPATGELHAVSYFFGWGNRVQYSVLTAAGRVRRLVDIEVTGSPMMHDFSLTENHVILYDLPVTFAPEVVTRGMPSWMARPTRSVLSRTVGHLPIPEWLIAGATRLGATDTDLPYRWDPSYPARVGVLPRSGGSDDVRWFEIEPCFVFHPLNAYEEDGTIVLDVVRHPRMFDTRRDPHEGGSTLDRWTIDLAAGTVADRRLDDHHQEFPRINEALTGRPHRYGYGVAASGDDLGDGLAFDTVVKHDLAAEKTHTHHFGATRYADEFVFVPDENPSAEDDGVLMGYVYDRETGRSDLTFLDARSLDLVAAVHLPVRVPAGFHGNWMPA</sequence>
<evidence type="ECO:0000313" key="6">
    <source>
        <dbReference type="EMBL" id="MFC6887402.1"/>
    </source>
</evidence>
<gene>
    <name evidence="6" type="ORF">ACFQKB_47095</name>
</gene>
<name>A0ABW2CZW6_9ACTN</name>
<dbReference type="PANTHER" id="PTHR10543:SF89">
    <property type="entry name" value="CAROTENOID 9,10(9',10')-CLEAVAGE DIOXYGENASE 1"/>
    <property type="match status" value="1"/>
</dbReference>
<dbReference type="Proteomes" id="UP001596380">
    <property type="component" value="Unassembled WGS sequence"/>
</dbReference>
<dbReference type="InterPro" id="IPR004294">
    <property type="entry name" value="Carotenoid_Oase"/>
</dbReference>
<protein>
    <recommendedName>
        <fullName evidence="5">Dioxygenase</fullName>
        <ecNumber evidence="5">1.13.11.-</ecNumber>
    </recommendedName>
</protein>
<proteinExistence type="inferred from homology"/>
<dbReference type="EMBL" id="JBHSXS010000089">
    <property type="protein sequence ID" value="MFC6887402.1"/>
    <property type="molecule type" value="Genomic_DNA"/>
</dbReference>
<keyword evidence="2 5" id="KW-0479">Metal-binding</keyword>
<evidence type="ECO:0000256" key="4">
    <source>
        <dbReference type="ARBA" id="ARBA00023004"/>
    </source>
</evidence>
<evidence type="ECO:0000256" key="3">
    <source>
        <dbReference type="ARBA" id="ARBA00023002"/>
    </source>
</evidence>
<keyword evidence="5" id="KW-0223">Dioxygenase</keyword>
<comment type="caution">
    <text evidence="6">The sequence shown here is derived from an EMBL/GenBank/DDBJ whole genome shotgun (WGS) entry which is preliminary data.</text>
</comment>
<dbReference type="PANTHER" id="PTHR10543">
    <property type="entry name" value="BETA-CAROTENE DIOXYGENASE"/>
    <property type="match status" value="1"/>
</dbReference>
<accession>A0ABW2CZW6</accession>
<organism evidence="6 7">
    <name type="scientific">Actinomadura yumaensis</name>
    <dbReference type="NCBI Taxonomy" id="111807"/>
    <lineage>
        <taxon>Bacteria</taxon>
        <taxon>Bacillati</taxon>
        <taxon>Actinomycetota</taxon>
        <taxon>Actinomycetes</taxon>
        <taxon>Streptosporangiales</taxon>
        <taxon>Thermomonosporaceae</taxon>
        <taxon>Actinomadura</taxon>
    </lineage>
</organism>
<reference evidence="7" key="1">
    <citation type="journal article" date="2019" name="Int. J. Syst. Evol. Microbiol.">
        <title>The Global Catalogue of Microorganisms (GCM) 10K type strain sequencing project: providing services to taxonomists for standard genome sequencing and annotation.</title>
        <authorList>
            <consortium name="The Broad Institute Genomics Platform"/>
            <consortium name="The Broad Institute Genome Sequencing Center for Infectious Disease"/>
            <person name="Wu L."/>
            <person name="Ma J."/>
        </authorList>
    </citation>
    <scope>NUCLEOTIDE SEQUENCE [LARGE SCALE GENOMIC DNA]</scope>
    <source>
        <strain evidence="7">JCM 3369</strain>
    </source>
</reference>
<keyword evidence="7" id="KW-1185">Reference proteome</keyword>
<dbReference type="Pfam" id="PF03055">
    <property type="entry name" value="RPE65"/>
    <property type="match status" value="1"/>
</dbReference>
<comment type="similarity">
    <text evidence="1 5">Belongs to the carotenoid oxygenase family.</text>
</comment>
<evidence type="ECO:0000256" key="2">
    <source>
        <dbReference type="ARBA" id="ARBA00022723"/>
    </source>
</evidence>
<dbReference type="EC" id="1.13.11.-" evidence="5"/>
<keyword evidence="3 5" id="KW-0560">Oxidoreductase</keyword>
<evidence type="ECO:0000256" key="1">
    <source>
        <dbReference type="ARBA" id="ARBA00006787"/>
    </source>
</evidence>
<dbReference type="RefSeq" id="WP_160825256.1">
    <property type="nucleotide sequence ID" value="NZ_JBHSXE010000001.1"/>
</dbReference>
<keyword evidence="4 5" id="KW-0408">Iron</keyword>
<evidence type="ECO:0000313" key="7">
    <source>
        <dbReference type="Proteomes" id="UP001596380"/>
    </source>
</evidence>